<dbReference type="InterPro" id="IPR003010">
    <property type="entry name" value="C-N_Hydrolase"/>
</dbReference>
<dbReference type="InterPro" id="IPR050345">
    <property type="entry name" value="Aliph_Amidase/BUP"/>
</dbReference>
<dbReference type="PANTHER" id="PTHR43674:SF12">
    <property type="entry name" value="NITRILASE C965.09-RELATED"/>
    <property type="match status" value="1"/>
</dbReference>
<name>A0ABZ1D597_9TREE</name>
<protein>
    <recommendedName>
        <fullName evidence="2">CN hydrolase domain-containing protein</fullName>
    </recommendedName>
</protein>
<dbReference type="Proteomes" id="UP001329825">
    <property type="component" value="Chromosome 8"/>
</dbReference>
<dbReference type="GeneID" id="87958334"/>
<proteinExistence type="predicted"/>
<dbReference type="SUPFAM" id="SSF56317">
    <property type="entry name" value="Carbon-nitrogen hydrolase"/>
    <property type="match status" value="1"/>
</dbReference>
<accession>A0ABZ1D597</accession>
<dbReference type="PROSITE" id="PS50263">
    <property type="entry name" value="CN_HYDROLASE"/>
    <property type="match status" value="1"/>
</dbReference>
<evidence type="ECO:0000313" key="3">
    <source>
        <dbReference type="EMBL" id="WRT69220.1"/>
    </source>
</evidence>
<gene>
    <name evidence="3" type="ORF">IL334_006204</name>
</gene>
<reference evidence="3 4" key="1">
    <citation type="submission" date="2024-01" db="EMBL/GenBank/DDBJ databases">
        <title>Comparative genomics of Cryptococcus and Kwoniella reveals pathogenesis evolution and contrasting modes of karyotype evolution via chromosome fusion or intercentromeric recombination.</title>
        <authorList>
            <person name="Coelho M.A."/>
            <person name="David-Palma M."/>
            <person name="Shea T."/>
            <person name="Bowers K."/>
            <person name="McGinley-Smith S."/>
            <person name="Mohammad A.W."/>
            <person name="Gnirke A."/>
            <person name="Yurkov A.M."/>
            <person name="Nowrousian M."/>
            <person name="Sun S."/>
            <person name="Cuomo C.A."/>
            <person name="Heitman J."/>
        </authorList>
    </citation>
    <scope>NUCLEOTIDE SEQUENCE [LARGE SCALE GENOMIC DNA]</scope>
    <source>
        <strain evidence="3">CBS 11374</strain>
    </source>
</reference>
<evidence type="ECO:0000256" key="1">
    <source>
        <dbReference type="ARBA" id="ARBA00022801"/>
    </source>
</evidence>
<feature type="domain" description="CN hydrolase" evidence="2">
    <location>
        <begin position="10"/>
        <end position="302"/>
    </location>
</feature>
<dbReference type="RefSeq" id="XP_062793959.1">
    <property type="nucleotide sequence ID" value="XM_062937908.1"/>
</dbReference>
<dbReference type="PANTHER" id="PTHR43674">
    <property type="entry name" value="NITRILASE C965.09-RELATED"/>
    <property type="match status" value="1"/>
</dbReference>
<keyword evidence="4" id="KW-1185">Reference proteome</keyword>
<dbReference type="Pfam" id="PF00795">
    <property type="entry name" value="CN_hydrolase"/>
    <property type="match status" value="1"/>
</dbReference>
<evidence type="ECO:0000313" key="4">
    <source>
        <dbReference type="Proteomes" id="UP001329825"/>
    </source>
</evidence>
<dbReference type="EMBL" id="CP141888">
    <property type="protein sequence ID" value="WRT69220.1"/>
    <property type="molecule type" value="Genomic_DNA"/>
</dbReference>
<evidence type="ECO:0000259" key="2">
    <source>
        <dbReference type="PROSITE" id="PS50263"/>
    </source>
</evidence>
<keyword evidence="1" id="KW-0378">Hydrolase</keyword>
<dbReference type="Gene3D" id="3.60.110.10">
    <property type="entry name" value="Carbon-nitrogen hydrolase"/>
    <property type="match status" value="1"/>
</dbReference>
<dbReference type="InterPro" id="IPR036526">
    <property type="entry name" value="C-N_Hydrolase_sf"/>
</dbReference>
<sequence>MARKLKVAAAQVGAIHRNTPRTEVLTRLIQLLEDAAKQNVNLAVFPETTFTTFFPRYYITDEDDLSSYFEKEDESIGGDITNSPNVKIFFDRSKQLGIDVQIGYGEDTGKERYNTAVYVSGKTGDVLNKYRKVHLPGTIEPFDLDPDTTNQLEKRYFLPGNLGFNAFRATSLKDICGGQSPIIGQLICNDRRWAEGWRCYGLQGTEIICCGYNTTAYAPKLWGGDQSITREKAYEEAMFHHKLVVQAHAYTNSLFCITSGRSGLDDGLHPLIPGSMIVNPEGHIIAESKTEDDELVIAEIDLDDCNQGKERTFNLGKHRRPEMYGRLVEDGGVKIPPEP</sequence>
<organism evidence="3 4">
    <name type="scientific">Kwoniella shivajii</name>
    <dbReference type="NCBI Taxonomy" id="564305"/>
    <lineage>
        <taxon>Eukaryota</taxon>
        <taxon>Fungi</taxon>
        <taxon>Dikarya</taxon>
        <taxon>Basidiomycota</taxon>
        <taxon>Agaricomycotina</taxon>
        <taxon>Tremellomycetes</taxon>
        <taxon>Tremellales</taxon>
        <taxon>Cryptococcaceae</taxon>
        <taxon>Kwoniella</taxon>
    </lineage>
</organism>